<keyword evidence="9" id="KW-0067">ATP-binding</keyword>
<sequence length="286" mass="32057">MTVLPEWVMVRFSAATGAGPRRFSYTSLASATNNLSEQRKLGERGFGAVYRGYLNDLAVKVISQLRHKNLVQLIGWCHDKSDFILVYDLMPNGGLDSHFFGRRSPLTWSVSFNVKLGDFELAKLMDHELGPKTTGLAGTLGYLALEYISIGRASKESDIYSFGVVFLEIATRKKFVNPGRKFDIRLVEWIWGLYGIGELILTVDDKLGKEFDEKQVESLMIFGLWCAHPDYNSRPSIRQAIQVLYLESPLPNPPVKMHVNTYQVSLPSVSSSTEPSVTYSSMNLGC</sequence>
<dbReference type="GO" id="GO:0005524">
    <property type="term" value="F:ATP binding"/>
    <property type="evidence" value="ECO:0007669"/>
    <property type="project" value="UniProtKB-KW"/>
</dbReference>
<evidence type="ECO:0000256" key="10">
    <source>
        <dbReference type="ARBA" id="ARBA00022989"/>
    </source>
</evidence>
<keyword evidence="7" id="KW-0430">Lectin</keyword>
<dbReference type="InterPro" id="IPR050528">
    <property type="entry name" value="L-type_Lectin-RKs"/>
</dbReference>
<dbReference type="InterPro" id="IPR011009">
    <property type="entry name" value="Kinase-like_dom_sf"/>
</dbReference>
<accession>A0A8J5YB10</accession>
<evidence type="ECO:0000256" key="13">
    <source>
        <dbReference type="ARBA" id="ARBA00023180"/>
    </source>
</evidence>
<dbReference type="GO" id="GO:0030246">
    <property type="term" value="F:carbohydrate binding"/>
    <property type="evidence" value="ECO:0007669"/>
    <property type="project" value="UniProtKB-KW"/>
</dbReference>
<dbReference type="PANTHER" id="PTHR27007">
    <property type="match status" value="1"/>
</dbReference>
<evidence type="ECO:0000259" key="14">
    <source>
        <dbReference type="PROSITE" id="PS50011"/>
    </source>
</evidence>
<dbReference type="Proteomes" id="UP000701853">
    <property type="component" value="Chromosome 11"/>
</dbReference>
<keyword evidence="5" id="KW-0812">Transmembrane</keyword>
<evidence type="ECO:0000256" key="1">
    <source>
        <dbReference type="ARBA" id="ARBA00004251"/>
    </source>
</evidence>
<evidence type="ECO:0000313" key="15">
    <source>
        <dbReference type="EMBL" id="KAG8478937.1"/>
    </source>
</evidence>
<comment type="similarity">
    <text evidence="3">In the C-terminal section; belongs to the protein kinase superfamily. Ser/Thr protein kinase family.</text>
</comment>
<dbReference type="OrthoDB" id="4062651at2759"/>
<dbReference type="SUPFAM" id="SSF56112">
    <property type="entry name" value="Protein kinase-like (PK-like)"/>
    <property type="match status" value="1"/>
</dbReference>
<evidence type="ECO:0000256" key="11">
    <source>
        <dbReference type="ARBA" id="ARBA00023136"/>
    </source>
</evidence>
<dbReference type="Gene3D" id="3.30.200.20">
    <property type="entry name" value="Phosphorylase Kinase, domain 1"/>
    <property type="match status" value="1"/>
</dbReference>
<comment type="similarity">
    <text evidence="2">In the N-terminal section; belongs to the leguminous lectin family.</text>
</comment>
<keyword evidence="13" id="KW-0325">Glycoprotein</keyword>
<comment type="subcellular location">
    <subcellularLocation>
        <location evidence="1">Cell membrane</location>
        <topology evidence="1">Single-pass type I membrane protein</topology>
    </subcellularLocation>
</comment>
<evidence type="ECO:0000256" key="8">
    <source>
        <dbReference type="ARBA" id="ARBA00022741"/>
    </source>
</evidence>
<evidence type="ECO:0000313" key="16">
    <source>
        <dbReference type="Proteomes" id="UP000701853"/>
    </source>
</evidence>
<name>A0A8J5YB10_9ROSI</name>
<dbReference type="EMBL" id="JAHUZN010000011">
    <property type="protein sequence ID" value="KAG8478937.1"/>
    <property type="molecule type" value="Genomic_DNA"/>
</dbReference>
<reference evidence="15 16" key="1">
    <citation type="journal article" date="2021" name="bioRxiv">
        <title>The Gossypium anomalum genome as a resource for cotton improvement and evolutionary analysis of hybrid incompatibility.</title>
        <authorList>
            <person name="Grover C.E."/>
            <person name="Yuan D."/>
            <person name="Arick M.A."/>
            <person name="Miller E.R."/>
            <person name="Hu G."/>
            <person name="Peterson D.G."/>
            <person name="Wendel J.F."/>
            <person name="Udall J.A."/>
        </authorList>
    </citation>
    <scope>NUCLEOTIDE SEQUENCE [LARGE SCALE GENOMIC DNA]</scope>
    <source>
        <strain evidence="15">JFW-Udall</strain>
        <tissue evidence="15">Leaf</tissue>
    </source>
</reference>
<comment type="caution">
    <text evidence="15">The sequence shown here is derived from an EMBL/GenBank/DDBJ whole genome shotgun (WGS) entry which is preliminary data.</text>
</comment>
<keyword evidence="10" id="KW-1133">Transmembrane helix</keyword>
<keyword evidence="8" id="KW-0547">Nucleotide-binding</keyword>
<dbReference type="GO" id="GO:0002229">
    <property type="term" value="P:defense response to oomycetes"/>
    <property type="evidence" value="ECO:0007669"/>
    <property type="project" value="UniProtKB-ARBA"/>
</dbReference>
<dbReference type="InterPro" id="IPR001245">
    <property type="entry name" value="Ser-Thr/Tyr_kinase_cat_dom"/>
</dbReference>
<dbReference type="Gene3D" id="1.10.510.10">
    <property type="entry name" value="Transferase(Phosphotransferase) domain 1"/>
    <property type="match status" value="1"/>
</dbReference>
<keyword evidence="12" id="KW-0675">Receptor</keyword>
<evidence type="ECO:0000256" key="4">
    <source>
        <dbReference type="ARBA" id="ARBA00022475"/>
    </source>
</evidence>
<evidence type="ECO:0000256" key="3">
    <source>
        <dbReference type="ARBA" id="ARBA00010217"/>
    </source>
</evidence>
<proteinExistence type="inferred from homology"/>
<protein>
    <recommendedName>
        <fullName evidence="14">Protein kinase domain-containing protein</fullName>
    </recommendedName>
</protein>
<evidence type="ECO:0000256" key="9">
    <source>
        <dbReference type="ARBA" id="ARBA00022840"/>
    </source>
</evidence>
<keyword evidence="11" id="KW-0472">Membrane</keyword>
<dbReference type="Pfam" id="PF00069">
    <property type="entry name" value="Pkinase"/>
    <property type="match status" value="1"/>
</dbReference>
<dbReference type="PROSITE" id="PS50011">
    <property type="entry name" value="PROTEIN_KINASE_DOM"/>
    <property type="match status" value="1"/>
</dbReference>
<dbReference type="FunFam" id="1.10.510.10:FF:000240">
    <property type="entry name" value="Lectin-domain containing receptor kinase A4.3"/>
    <property type="match status" value="1"/>
</dbReference>
<dbReference type="InterPro" id="IPR000719">
    <property type="entry name" value="Prot_kinase_dom"/>
</dbReference>
<dbReference type="AlphaFoldDB" id="A0A8J5YB10"/>
<dbReference type="GO" id="GO:0005886">
    <property type="term" value="C:plasma membrane"/>
    <property type="evidence" value="ECO:0007669"/>
    <property type="project" value="UniProtKB-SubCell"/>
</dbReference>
<evidence type="ECO:0000256" key="7">
    <source>
        <dbReference type="ARBA" id="ARBA00022734"/>
    </source>
</evidence>
<feature type="domain" description="Protein kinase" evidence="14">
    <location>
        <begin position="1"/>
        <end position="246"/>
    </location>
</feature>
<dbReference type="Pfam" id="PF07714">
    <property type="entry name" value="PK_Tyr_Ser-Thr"/>
    <property type="match status" value="1"/>
</dbReference>
<evidence type="ECO:0000256" key="6">
    <source>
        <dbReference type="ARBA" id="ARBA00022729"/>
    </source>
</evidence>
<organism evidence="15 16">
    <name type="scientific">Gossypium anomalum</name>
    <dbReference type="NCBI Taxonomy" id="47600"/>
    <lineage>
        <taxon>Eukaryota</taxon>
        <taxon>Viridiplantae</taxon>
        <taxon>Streptophyta</taxon>
        <taxon>Embryophyta</taxon>
        <taxon>Tracheophyta</taxon>
        <taxon>Spermatophyta</taxon>
        <taxon>Magnoliopsida</taxon>
        <taxon>eudicotyledons</taxon>
        <taxon>Gunneridae</taxon>
        <taxon>Pentapetalae</taxon>
        <taxon>rosids</taxon>
        <taxon>malvids</taxon>
        <taxon>Malvales</taxon>
        <taxon>Malvaceae</taxon>
        <taxon>Malvoideae</taxon>
        <taxon>Gossypium</taxon>
    </lineage>
</organism>
<keyword evidence="6" id="KW-0732">Signal</keyword>
<evidence type="ECO:0000256" key="2">
    <source>
        <dbReference type="ARBA" id="ARBA00008536"/>
    </source>
</evidence>
<dbReference type="GO" id="GO:0004672">
    <property type="term" value="F:protein kinase activity"/>
    <property type="evidence" value="ECO:0007669"/>
    <property type="project" value="InterPro"/>
</dbReference>
<keyword evidence="4" id="KW-1003">Cell membrane</keyword>
<evidence type="ECO:0000256" key="5">
    <source>
        <dbReference type="ARBA" id="ARBA00022692"/>
    </source>
</evidence>
<gene>
    <name evidence="15" type="ORF">CXB51_028940</name>
</gene>
<evidence type="ECO:0000256" key="12">
    <source>
        <dbReference type="ARBA" id="ARBA00023170"/>
    </source>
</evidence>
<keyword evidence="16" id="KW-1185">Reference proteome</keyword>